<organism evidence="1">
    <name type="scientific">Rhizophora mucronata</name>
    <name type="common">Asiatic mangrove</name>
    <dbReference type="NCBI Taxonomy" id="61149"/>
    <lineage>
        <taxon>Eukaryota</taxon>
        <taxon>Viridiplantae</taxon>
        <taxon>Streptophyta</taxon>
        <taxon>Embryophyta</taxon>
        <taxon>Tracheophyta</taxon>
        <taxon>Spermatophyta</taxon>
        <taxon>Magnoliopsida</taxon>
        <taxon>eudicotyledons</taxon>
        <taxon>Gunneridae</taxon>
        <taxon>Pentapetalae</taxon>
        <taxon>rosids</taxon>
        <taxon>fabids</taxon>
        <taxon>Malpighiales</taxon>
        <taxon>Rhizophoraceae</taxon>
        <taxon>Rhizophora</taxon>
    </lineage>
</organism>
<evidence type="ECO:0000313" key="1">
    <source>
        <dbReference type="EMBL" id="MBX36769.1"/>
    </source>
</evidence>
<dbReference type="EMBL" id="GGEC01056285">
    <property type="protein sequence ID" value="MBX36769.1"/>
    <property type="molecule type" value="Transcribed_RNA"/>
</dbReference>
<sequence length="107" mass="12331">MLENIKGFLIMPVKRITSNQCIPRNQVWFWNSINQGARGAQTPTSSIKISQSSLYNNISFKPSSQNSTMNLLSSAKGTHSRTRLEHKRKRKIIRKPTIHVDRQHIFV</sequence>
<accession>A0A2P2N2S0</accession>
<protein>
    <submittedName>
        <fullName evidence="1">Uncharacterized protein</fullName>
    </submittedName>
</protein>
<dbReference type="AlphaFoldDB" id="A0A2P2N2S0"/>
<reference evidence="1" key="1">
    <citation type="submission" date="2018-02" db="EMBL/GenBank/DDBJ databases">
        <title>Rhizophora mucronata_Transcriptome.</title>
        <authorList>
            <person name="Meera S.P."/>
            <person name="Sreeshan A."/>
            <person name="Augustine A."/>
        </authorList>
    </citation>
    <scope>NUCLEOTIDE SEQUENCE</scope>
    <source>
        <tissue evidence="1">Leaf</tissue>
    </source>
</reference>
<name>A0A2P2N2S0_RHIMU</name>
<proteinExistence type="predicted"/>